<evidence type="ECO:0000259" key="13">
    <source>
        <dbReference type="PROSITE" id="PS51192"/>
    </source>
</evidence>
<dbReference type="Pfam" id="PF18319">
    <property type="entry name" value="Zn_ribbon_PriA"/>
    <property type="match status" value="1"/>
</dbReference>
<dbReference type="AlphaFoldDB" id="A0A8J6M210"/>
<dbReference type="RefSeq" id="WP_186506446.1">
    <property type="nucleotide sequence ID" value="NZ_JACNEP010000006.1"/>
</dbReference>
<reference evidence="14" key="2">
    <citation type="submission" date="2020-08" db="EMBL/GenBank/DDBJ databases">
        <authorList>
            <person name="Lai Q."/>
        </authorList>
    </citation>
    <scope>NUCLEOTIDE SEQUENCE</scope>
    <source>
        <strain evidence="14">S27-2</strain>
    </source>
</reference>
<dbReference type="Pfam" id="PF00270">
    <property type="entry name" value="DEAD"/>
    <property type="match status" value="1"/>
</dbReference>
<comment type="catalytic activity">
    <reaction evidence="11 12">
        <text>ATP + H2O = ADP + phosphate + H(+)</text>
        <dbReference type="Rhea" id="RHEA:13065"/>
        <dbReference type="ChEBI" id="CHEBI:15377"/>
        <dbReference type="ChEBI" id="CHEBI:15378"/>
        <dbReference type="ChEBI" id="CHEBI:30616"/>
        <dbReference type="ChEBI" id="CHEBI:43474"/>
        <dbReference type="ChEBI" id="CHEBI:456216"/>
        <dbReference type="EC" id="5.6.2.4"/>
    </reaction>
</comment>
<dbReference type="Pfam" id="PF00271">
    <property type="entry name" value="Helicase_C"/>
    <property type="match status" value="1"/>
</dbReference>
<comment type="similarity">
    <text evidence="12">Belongs to the helicase family. PriA subfamily.</text>
</comment>
<dbReference type="InterPro" id="IPR041222">
    <property type="entry name" value="PriA_3primeBD"/>
</dbReference>
<dbReference type="GO" id="GO:0006269">
    <property type="term" value="P:DNA replication, synthesis of primer"/>
    <property type="evidence" value="ECO:0007669"/>
    <property type="project" value="UniProtKB-KW"/>
</dbReference>
<dbReference type="SUPFAM" id="SSF52540">
    <property type="entry name" value="P-loop containing nucleoside triphosphate hydrolases"/>
    <property type="match status" value="2"/>
</dbReference>
<keyword evidence="9 12" id="KW-0238">DNA-binding</keyword>
<dbReference type="InterPro" id="IPR027417">
    <property type="entry name" value="P-loop_NTPase"/>
</dbReference>
<dbReference type="InterPro" id="IPR001650">
    <property type="entry name" value="Helicase_C-like"/>
</dbReference>
<evidence type="ECO:0000256" key="9">
    <source>
        <dbReference type="ARBA" id="ARBA00023125"/>
    </source>
</evidence>
<dbReference type="GO" id="GO:0003677">
    <property type="term" value="F:DNA binding"/>
    <property type="evidence" value="ECO:0007669"/>
    <property type="project" value="UniProtKB-UniRule"/>
</dbReference>
<comment type="caution">
    <text evidence="14">The sequence shown here is derived from an EMBL/GenBank/DDBJ whole genome shotgun (WGS) entry which is preliminary data.</text>
</comment>
<dbReference type="PANTHER" id="PTHR30580:SF0">
    <property type="entry name" value="PRIMOSOMAL PROTEIN N"/>
    <property type="match status" value="1"/>
</dbReference>
<dbReference type="SMART" id="SM00487">
    <property type="entry name" value="DEXDc"/>
    <property type="match status" value="1"/>
</dbReference>
<dbReference type="GO" id="GO:0006310">
    <property type="term" value="P:DNA recombination"/>
    <property type="evidence" value="ECO:0007669"/>
    <property type="project" value="InterPro"/>
</dbReference>
<dbReference type="FunFam" id="3.40.50.300:FF:000489">
    <property type="entry name" value="Primosome assembly protein PriA"/>
    <property type="match status" value="1"/>
</dbReference>
<dbReference type="GO" id="GO:0005524">
    <property type="term" value="F:ATP binding"/>
    <property type="evidence" value="ECO:0007669"/>
    <property type="project" value="UniProtKB-UniRule"/>
</dbReference>
<feature type="binding site" evidence="12">
    <location>
        <position position="438"/>
    </location>
    <ligand>
        <name>Zn(2+)</name>
        <dbReference type="ChEBI" id="CHEBI:29105"/>
        <label>1</label>
    </ligand>
</feature>
<keyword evidence="5 12" id="KW-0378">Hydrolase</keyword>
<dbReference type="SMART" id="SM00490">
    <property type="entry name" value="HELICc"/>
    <property type="match status" value="1"/>
</dbReference>
<dbReference type="InterPro" id="IPR014001">
    <property type="entry name" value="Helicase_ATP-bd"/>
</dbReference>
<evidence type="ECO:0000256" key="2">
    <source>
        <dbReference type="ARBA" id="ARBA00022705"/>
    </source>
</evidence>
<dbReference type="Pfam" id="PF17764">
    <property type="entry name" value="PriA_3primeBD"/>
    <property type="match status" value="1"/>
</dbReference>
<evidence type="ECO:0000256" key="8">
    <source>
        <dbReference type="ARBA" id="ARBA00022840"/>
    </source>
</evidence>
<comment type="catalytic activity">
    <reaction evidence="12">
        <text>Couples ATP hydrolysis with the unwinding of duplex DNA by translocating in the 3'-5' direction.</text>
        <dbReference type="EC" id="5.6.2.4"/>
    </reaction>
</comment>
<protein>
    <recommendedName>
        <fullName evidence="12">Replication restart protein PriA</fullName>
    </recommendedName>
    <alternativeName>
        <fullName evidence="12">ATP-dependent DNA helicase PriA</fullName>
        <ecNumber evidence="12">5.6.2.4</ecNumber>
    </alternativeName>
    <alternativeName>
        <fullName evidence="12">DNA 3'-5' helicase PriA</fullName>
    </alternativeName>
</protein>
<dbReference type="InterPro" id="IPR048949">
    <property type="entry name" value="WHD_PriA"/>
</dbReference>
<keyword evidence="3 12" id="KW-0479">Metal-binding</keyword>
<dbReference type="CDD" id="cd17929">
    <property type="entry name" value="DEXHc_priA"/>
    <property type="match status" value="1"/>
</dbReference>
<dbReference type="Pfam" id="PF21213">
    <property type="entry name" value="WHD_PriA"/>
    <property type="match status" value="1"/>
</dbReference>
<dbReference type="NCBIfam" id="TIGR00595">
    <property type="entry name" value="priA"/>
    <property type="match status" value="1"/>
</dbReference>
<comment type="subunit">
    <text evidence="12">Component of the replication restart primosome.</text>
</comment>
<dbReference type="Proteomes" id="UP000601768">
    <property type="component" value="Unassembled WGS sequence"/>
</dbReference>
<evidence type="ECO:0000313" key="14">
    <source>
        <dbReference type="EMBL" id="MBC3765968.1"/>
    </source>
</evidence>
<comment type="cofactor">
    <cofactor evidence="12">
        <name>Zn(2+)</name>
        <dbReference type="ChEBI" id="CHEBI:29105"/>
    </cofactor>
    <text evidence="12">Binds 2 zinc ions per subunit.</text>
</comment>
<dbReference type="GO" id="GO:0008270">
    <property type="term" value="F:zinc ion binding"/>
    <property type="evidence" value="ECO:0007669"/>
    <property type="project" value="UniProtKB-UniRule"/>
</dbReference>
<dbReference type="Gene3D" id="3.40.1440.60">
    <property type="entry name" value="PriA, 3(prime) DNA-binding domain"/>
    <property type="match status" value="1"/>
</dbReference>
<dbReference type="HAMAP" id="MF_00983">
    <property type="entry name" value="PriA"/>
    <property type="match status" value="1"/>
</dbReference>
<dbReference type="InterPro" id="IPR005259">
    <property type="entry name" value="PriA"/>
</dbReference>
<keyword evidence="2 12" id="KW-0235">DNA replication</keyword>
<sequence>MTTRIAEVALAVPKRTTFEYLLGDSTPAIGARVQVPFGNRKLVGVVLAIKSDSNWPVEKLKPIQQILDDDAVLDTGLIKLLKWAAQYYQHPIGDVMQSALPVKLRQPNSSEMPQITQWQCSELGRETDAATLSRAPKQQALLLALQQSELTDSDIKQNYTTAIIKALEQKELIEAQLITPQSNLDWHTQLQVNIAPKPSLEQSLAITCISGTQHQFHPVLLEGVTGSGKTEVYLQAIEPVLKQQKQVLILVPEIGLTPQTVSRFRKRFNAPVGLLHSNLTDNERLAVWQQAREGELAIVIGTRSAIFTPFLSLGMIIVDEEHDNSYKQQDGFRYHARDLAVMRARFEQLPLVLGSATPSLESLHNALSAKYQHIELHNRAGNAQHAHQQLFDVKHQPMQFGIAVGMQQRMRAHLEQGNQVMVFINRRGYAPSLLCHDCGEVEMCQRCDKAYTYHKGLNKLQCHHCGDAKPAPQQCSACGSKQLVTQGVGTEQLEQGLSQLFPQYKSVRIDSDNIRSKSRFNQILDDINQRQYQILIGTQILAKGHHFPHVTMVLIVDVDGALFSMDFRAAENLAQLITQVSGRAGRAELAGEMWMQSHQPQHPLLQDLVQNGYQHFARYALDERRAAGLPPFSFQALFRAEAHNQATAHQFLHSVAELIAAQAHVLPLGPFPALMEKRQGRFRMQLLVQSQERGALQKALFVSMPQIEQLPLAAKVRWSLDVDPQDFY</sequence>
<keyword evidence="10 12" id="KW-0413">Isomerase</keyword>
<feature type="binding site" evidence="12">
    <location>
        <position position="475"/>
    </location>
    <ligand>
        <name>Zn(2+)</name>
        <dbReference type="ChEBI" id="CHEBI:29105"/>
        <label>1</label>
    </ligand>
</feature>
<evidence type="ECO:0000256" key="5">
    <source>
        <dbReference type="ARBA" id="ARBA00022801"/>
    </source>
</evidence>
<keyword evidence="7 12" id="KW-0862">Zinc</keyword>
<evidence type="ECO:0000256" key="10">
    <source>
        <dbReference type="ARBA" id="ARBA00023235"/>
    </source>
</evidence>
<proteinExistence type="inferred from homology"/>
<feature type="binding site" evidence="12">
    <location>
        <position position="447"/>
    </location>
    <ligand>
        <name>Zn(2+)</name>
        <dbReference type="ChEBI" id="CHEBI:29105"/>
        <label>2</label>
    </ligand>
</feature>
<dbReference type="GO" id="GO:0043138">
    <property type="term" value="F:3'-5' DNA helicase activity"/>
    <property type="evidence" value="ECO:0007669"/>
    <property type="project" value="UniProtKB-EC"/>
</dbReference>
<keyword evidence="6 12" id="KW-0347">Helicase</keyword>
<dbReference type="GO" id="GO:1990077">
    <property type="term" value="C:primosome complex"/>
    <property type="evidence" value="ECO:0007669"/>
    <property type="project" value="UniProtKB-UniRule"/>
</dbReference>
<dbReference type="InterPro" id="IPR011545">
    <property type="entry name" value="DEAD/DEAH_box_helicase_dom"/>
</dbReference>
<evidence type="ECO:0000256" key="4">
    <source>
        <dbReference type="ARBA" id="ARBA00022741"/>
    </source>
</evidence>
<evidence type="ECO:0000256" key="11">
    <source>
        <dbReference type="ARBA" id="ARBA00048988"/>
    </source>
</evidence>
<dbReference type="FunFam" id="3.40.1440.60:FF:000001">
    <property type="entry name" value="Primosomal protein N"/>
    <property type="match status" value="1"/>
</dbReference>
<dbReference type="PROSITE" id="PS51192">
    <property type="entry name" value="HELICASE_ATP_BIND_1"/>
    <property type="match status" value="1"/>
</dbReference>
<evidence type="ECO:0000256" key="7">
    <source>
        <dbReference type="ARBA" id="ARBA00022833"/>
    </source>
</evidence>
<dbReference type="InterPro" id="IPR040498">
    <property type="entry name" value="PriA_CRR"/>
</dbReference>
<keyword evidence="4 12" id="KW-0547">Nucleotide-binding</keyword>
<dbReference type="InterPro" id="IPR041236">
    <property type="entry name" value="PriA_C"/>
</dbReference>
<dbReference type="InterPro" id="IPR042115">
    <property type="entry name" value="PriA_3primeBD_sf"/>
</dbReference>
<dbReference type="GO" id="GO:0006302">
    <property type="term" value="P:double-strand break repair"/>
    <property type="evidence" value="ECO:0007669"/>
    <property type="project" value="InterPro"/>
</dbReference>
<evidence type="ECO:0000313" key="15">
    <source>
        <dbReference type="Proteomes" id="UP000601768"/>
    </source>
</evidence>
<keyword evidence="1 12" id="KW-0639">Primosome</keyword>
<feature type="binding site" evidence="12">
    <location>
        <position position="444"/>
    </location>
    <ligand>
        <name>Zn(2+)</name>
        <dbReference type="ChEBI" id="CHEBI:29105"/>
        <label>2</label>
    </ligand>
</feature>
<keyword evidence="8 12" id="KW-0067">ATP-binding</keyword>
<dbReference type="Gene3D" id="3.40.50.300">
    <property type="entry name" value="P-loop containing nucleotide triphosphate hydrolases"/>
    <property type="match status" value="2"/>
</dbReference>
<dbReference type="EC" id="5.6.2.4" evidence="12"/>
<organism evidence="14 15">
    <name type="scientific">Neptunicella marina</name>
    <dbReference type="NCBI Taxonomy" id="2125989"/>
    <lineage>
        <taxon>Bacteria</taxon>
        <taxon>Pseudomonadati</taxon>
        <taxon>Pseudomonadota</taxon>
        <taxon>Gammaproteobacteria</taxon>
        <taxon>Alteromonadales</taxon>
        <taxon>Alteromonadaceae</taxon>
        <taxon>Neptunicella</taxon>
    </lineage>
</organism>
<evidence type="ECO:0000256" key="6">
    <source>
        <dbReference type="ARBA" id="ARBA00022806"/>
    </source>
</evidence>
<dbReference type="EMBL" id="JACNEP010000006">
    <property type="protein sequence ID" value="MBC3765968.1"/>
    <property type="molecule type" value="Genomic_DNA"/>
</dbReference>
<evidence type="ECO:0000256" key="1">
    <source>
        <dbReference type="ARBA" id="ARBA00022515"/>
    </source>
</evidence>
<name>A0A8J6M210_9ALTE</name>
<dbReference type="PANTHER" id="PTHR30580">
    <property type="entry name" value="PRIMOSOMAL PROTEIN N"/>
    <property type="match status" value="1"/>
</dbReference>
<dbReference type="GO" id="GO:0006270">
    <property type="term" value="P:DNA replication initiation"/>
    <property type="evidence" value="ECO:0007669"/>
    <property type="project" value="TreeGrafter"/>
</dbReference>
<evidence type="ECO:0000256" key="3">
    <source>
        <dbReference type="ARBA" id="ARBA00022723"/>
    </source>
</evidence>
<feature type="domain" description="Helicase ATP-binding" evidence="13">
    <location>
        <begin position="210"/>
        <end position="376"/>
    </location>
</feature>
<dbReference type="GO" id="GO:0016787">
    <property type="term" value="F:hydrolase activity"/>
    <property type="evidence" value="ECO:0007669"/>
    <property type="project" value="UniProtKB-KW"/>
</dbReference>
<accession>A0A8J6M210</accession>
<comment type="function">
    <text evidence="12">Initiates the restart of stalled replication forks, which reloads the replicative helicase on sites other than the origin of replication. Recognizes and binds to abandoned replication forks and remodels them to uncover a helicase loading site. Promotes assembly of the primosome at these replication forks.</text>
</comment>
<feature type="binding site" evidence="12">
    <location>
        <position position="435"/>
    </location>
    <ligand>
        <name>Zn(2+)</name>
        <dbReference type="ChEBI" id="CHEBI:29105"/>
        <label>1</label>
    </ligand>
</feature>
<keyword evidence="15" id="KW-1185">Reference proteome</keyword>
<reference evidence="14" key="1">
    <citation type="journal article" date="2018" name="Int. J. Syst. Evol. Microbiol.">
        <title>Neptunicella marina gen. nov., sp. nov., isolated from surface seawater.</title>
        <authorList>
            <person name="Liu X."/>
            <person name="Lai Q."/>
            <person name="Du Y."/>
            <person name="Zhang X."/>
            <person name="Liu Z."/>
            <person name="Sun F."/>
            <person name="Shao Z."/>
        </authorList>
    </citation>
    <scope>NUCLEOTIDE SEQUENCE</scope>
    <source>
        <strain evidence="14">S27-2</strain>
    </source>
</reference>
<evidence type="ECO:0000256" key="12">
    <source>
        <dbReference type="HAMAP-Rule" id="MF_00983"/>
    </source>
</evidence>
<gene>
    <name evidence="12 14" type="primary">priA</name>
    <name evidence="14" type="ORF">H8B19_08765</name>
</gene>
<feature type="binding site" evidence="12">
    <location>
        <position position="465"/>
    </location>
    <ligand>
        <name>Zn(2+)</name>
        <dbReference type="ChEBI" id="CHEBI:29105"/>
        <label>2</label>
    </ligand>
</feature>
<feature type="binding site" evidence="12">
    <location>
        <position position="478"/>
    </location>
    <ligand>
        <name>Zn(2+)</name>
        <dbReference type="ChEBI" id="CHEBI:29105"/>
        <label>1</label>
    </ligand>
</feature>
<dbReference type="NCBIfam" id="NF004067">
    <property type="entry name" value="PRK05580.1-4"/>
    <property type="match status" value="1"/>
</dbReference>
<dbReference type="Pfam" id="PF18074">
    <property type="entry name" value="PriA_C"/>
    <property type="match status" value="1"/>
</dbReference>
<dbReference type="NCBIfam" id="NF004065">
    <property type="entry name" value="PRK05580.1-1"/>
    <property type="match status" value="1"/>
</dbReference>
<feature type="binding site" evidence="12">
    <location>
        <position position="462"/>
    </location>
    <ligand>
        <name>Zn(2+)</name>
        <dbReference type="ChEBI" id="CHEBI:29105"/>
        <label>2</label>
    </ligand>
</feature>